<keyword evidence="7" id="KW-1185">Reference proteome</keyword>
<protein>
    <recommendedName>
        <fullName evidence="5">Flagellar protein FliT</fullName>
    </recommendedName>
</protein>
<evidence type="ECO:0000256" key="2">
    <source>
        <dbReference type="ARBA" id="ARBA00022490"/>
    </source>
</evidence>
<evidence type="ECO:0000313" key="7">
    <source>
        <dbReference type="Proteomes" id="UP000291822"/>
    </source>
</evidence>
<proteinExistence type="predicted"/>
<keyword evidence="6" id="KW-0966">Cell projection</keyword>
<comment type="caution">
    <text evidence="6">The sequence shown here is derived from an EMBL/GenBank/DDBJ whole genome shotgun (WGS) entry which is preliminary data.</text>
</comment>
<dbReference type="Proteomes" id="UP000291822">
    <property type="component" value="Unassembled WGS sequence"/>
</dbReference>
<keyword evidence="4" id="KW-0143">Chaperone</keyword>
<evidence type="ECO:0000256" key="5">
    <source>
        <dbReference type="ARBA" id="ARBA00093797"/>
    </source>
</evidence>
<evidence type="ECO:0000256" key="1">
    <source>
        <dbReference type="ARBA" id="ARBA00004514"/>
    </source>
</evidence>
<keyword evidence="6" id="KW-0282">Flagellum</keyword>
<evidence type="ECO:0000313" key="6">
    <source>
        <dbReference type="EMBL" id="TCI07716.1"/>
    </source>
</evidence>
<dbReference type="Pfam" id="PF05400">
    <property type="entry name" value="FliT"/>
    <property type="match status" value="1"/>
</dbReference>
<organism evidence="6 7">
    <name type="scientific">Dyella soli</name>
    <dbReference type="NCBI Taxonomy" id="522319"/>
    <lineage>
        <taxon>Bacteria</taxon>
        <taxon>Pseudomonadati</taxon>
        <taxon>Pseudomonadota</taxon>
        <taxon>Gammaproteobacteria</taxon>
        <taxon>Lysobacterales</taxon>
        <taxon>Rhodanobacteraceae</taxon>
        <taxon>Dyella</taxon>
    </lineage>
</organism>
<keyword evidence="6" id="KW-0969">Cilium</keyword>
<comment type="subcellular location">
    <subcellularLocation>
        <location evidence="1">Cytoplasm</location>
        <location evidence="1">Cytosol</location>
    </subcellularLocation>
</comment>
<keyword evidence="3" id="KW-1005">Bacterial flagellum biogenesis</keyword>
<dbReference type="InterPro" id="IPR008622">
    <property type="entry name" value="FliT"/>
</dbReference>
<accession>A0A4R0YN27</accession>
<sequence>MSSLLAQAVCLSEEMLQSARSEDWDSLALQEAQREIVLQRAAEQGERDHEAVGTLIRLNDELRDTVRRARDLVADEWQRANGRAQAIAAYLSA</sequence>
<reference evidence="6 7" key="1">
    <citation type="submission" date="2019-02" db="EMBL/GenBank/DDBJ databases">
        <title>Dyella amyloliquefaciens sp. nov., isolated from forest soil.</title>
        <authorList>
            <person name="Gao Z.-H."/>
            <person name="Qiu L.-H."/>
        </authorList>
    </citation>
    <scope>NUCLEOTIDE SEQUENCE [LARGE SCALE GENOMIC DNA]</scope>
    <source>
        <strain evidence="6 7">KACC 12747</strain>
    </source>
</reference>
<name>A0A4R0YN27_9GAMM</name>
<dbReference type="RefSeq" id="WP_131152342.1">
    <property type="nucleotide sequence ID" value="NZ_SJTG01000004.1"/>
</dbReference>
<evidence type="ECO:0000256" key="4">
    <source>
        <dbReference type="ARBA" id="ARBA00023186"/>
    </source>
</evidence>
<dbReference type="EMBL" id="SJTG01000004">
    <property type="protein sequence ID" value="TCI07716.1"/>
    <property type="molecule type" value="Genomic_DNA"/>
</dbReference>
<keyword evidence="2" id="KW-0963">Cytoplasm</keyword>
<dbReference type="AlphaFoldDB" id="A0A4R0YN27"/>
<gene>
    <name evidence="6" type="ORF">EZM97_23840</name>
</gene>
<evidence type="ECO:0000256" key="3">
    <source>
        <dbReference type="ARBA" id="ARBA00022795"/>
    </source>
</evidence>